<protein>
    <submittedName>
        <fullName evidence="1">MoaD/ThiS family protein</fullName>
    </submittedName>
</protein>
<name>A0A3L8PR82_9ACTN</name>
<proteinExistence type="predicted"/>
<evidence type="ECO:0000313" key="1">
    <source>
        <dbReference type="EMBL" id="RLV56968.1"/>
    </source>
</evidence>
<evidence type="ECO:0000313" key="2">
    <source>
        <dbReference type="Proteomes" id="UP000282515"/>
    </source>
</evidence>
<keyword evidence="2" id="KW-1185">Reference proteome</keyword>
<sequence>MTMIRLFAAARHAVGQGEFTLDGLGLTAPTTVGTVVQALSTVSPAARPVLEGCSVLVDGERRGFGGQVENGTETVDILPPFAGG</sequence>
<reference evidence="1 2" key="1">
    <citation type="submission" date="2018-10" db="EMBL/GenBank/DDBJ databases">
        <title>Aeromicrobium sp. 9W16Y-2 whole genome shotgun sequence.</title>
        <authorList>
            <person name="Li F."/>
        </authorList>
    </citation>
    <scope>NUCLEOTIDE SEQUENCE [LARGE SCALE GENOMIC DNA]</scope>
    <source>
        <strain evidence="1 2">9W16Y-2</strain>
    </source>
</reference>
<dbReference type="Proteomes" id="UP000282515">
    <property type="component" value="Unassembled WGS sequence"/>
</dbReference>
<dbReference type="CDD" id="cd17040">
    <property type="entry name" value="Ubl_MoaD_like"/>
    <property type="match status" value="1"/>
</dbReference>
<dbReference type="EMBL" id="RDBF01000002">
    <property type="protein sequence ID" value="RLV56968.1"/>
    <property type="molecule type" value="Genomic_DNA"/>
</dbReference>
<dbReference type="InterPro" id="IPR012675">
    <property type="entry name" value="Beta-grasp_dom_sf"/>
</dbReference>
<comment type="caution">
    <text evidence="1">The sequence shown here is derived from an EMBL/GenBank/DDBJ whole genome shotgun (WGS) entry which is preliminary data.</text>
</comment>
<dbReference type="OrthoDB" id="4331766at2"/>
<organism evidence="1 2">
    <name type="scientific">Aeromicrobium phragmitis</name>
    <dbReference type="NCBI Taxonomy" id="2478914"/>
    <lineage>
        <taxon>Bacteria</taxon>
        <taxon>Bacillati</taxon>
        <taxon>Actinomycetota</taxon>
        <taxon>Actinomycetes</taxon>
        <taxon>Propionibacteriales</taxon>
        <taxon>Nocardioidaceae</taxon>
        <taxon>Aeromicrobium</taxon>
    </lineage>
</organism>
<dbReference type="Gene3D" id="3.10.20.30">
    <property type="match status" value="1"/>
</dbReference>
<dbReference type="SUPFAM" id="SSF54285">
    <property type="entry name" value="MoaD/ThiS"/>
    <property type="match status" value="1"/>
</dbReference>
<dbReference type="InterPro" id="IPR016155">
    <property type="entry name" value="Mopterin_synth/thiamin_S_b"/>
</dbReference>
<accession>A0A3L8PR82</accession>
<dbReference type="RefSeq" id="WP_121793269.1">
    <property type="nucleotide sequence ID" value="NZ_RDBF01000002.1"/>
</dbReference>
<dbReference type="AlphaFoldDB" id="A0A3L8PR82"/>
<gene>
    <name evidence="1" type="ORF">D9V41_04170</name>
</gene>